<proteinExistence type="predicted"/>
<dbReference type="AlphaFoldDB" id="A0A182NYP8"/>
<dbReference type="VEuPathDB" id="VectorBase:ADIR014941"/>
<sequence length="54" mass="6361">MCACELRVRFRWPRHNNERQLCCVRKFPQKTTAPPFTVRACVFFGCAEPLKMSV</sequence>
<evidence type="ECO:0000313" key="1">
    <source>
        <dbReference type="EnsemblMetazoa" id="ADIR014941-PB"/>
    </source>
</evidence>
<name>A0A182NYP8_9DIPT</name>
<accession>A0A182NYP8</accession>
<reference evidence="1" key="2">
    <citation type="submission" date="2020-05" db="UniProtKB">
        <authorList>
            <consortium name="EnsemblMetazoa"/>
        </authorList>
    </citation>
    <scope>IDENTIFICATION</scope>
    <source>
        <strain evidence="1">WRAIR2</strain>
    </source>
</reference>
<evidence type="ECO:0000313" key="2">
    <source>
        <dbReference type="Proteomes" id="UP000075884"/>
    </source>
</evidence>
<protein>
    <submittedName>
        <fullName evidence="1">Uncharacterized protein</fullName>
    </submittedName>
</protein>
<organism evidence="1 2">
    <name type="scientific">Anopheles dirus</name>
    <dbReference type="NCBI Taxonomy" id="7168"/>
    <lineage>
        <taxon>Eukaryota</taxon>
        <taxon>Metazoa</taxon>
        <taxon>Ecdysozoa</taxon>
        <taxon>Arthropoda</taxon>
        <taxon>Hexapoda</taxon>
        <taxon>Insecta</taxon>
        <taxon>Pterygota</taxon>
        <taxon>Neoptera</taxon>
        <taxon>Endopterygota</taxon>
        <taxon>Diptera</taxon>
        <taxon>Nematocera</taxon>
        <taxon>Culicoidea</taxon>
        <taxon>Culicidae</taxon>
        <taxon>Anophelinae</taxon>
        <taxon>Anopheles</taxon>
    </lineage>
</organism>
<dbReference type="EnsemblMetazoa" id="ADIR014941-RB">
    <property type="protein sequence ID" value="ADIR014941-PB"/>
    <property type="gene ID" value="ADIR014941"/>
</dbReference>
<reference evidence="2" key="1">
    <citation type="submission" date="2013-03" db="EMBL/GenBank/DDBJ databases">
        <title>The Genome Sequence of Anopheles dirus WRAIR2.</title>
        <authorList>
            <consortium name="The Broad Institute Genomics Platform"/>
            <person name="Neafsey D.E."/>
            <person name="Walton C."/>
            <person name="Walker B."/>
            <person name="Young S.K."/>
            <person name="Zeng Q."/>
            <person name="Gargeya S."/>
            <person name="Fitzgerald M."/>
            <person name="Haas B."/>
            <person name="Abouelleil A."/>
            <person name="Allen A.W."/>
            <person name="Alvarado L."/>
            <person name="Arachchi H.M."/>
            <person name="Berlin A.M."/>
            <person name="Chapman S.B."/>
            <person name="Gainer-Dewar J."/>
            <person name="Goldberg J."/>
            <person name="Griggs A."/>
            <person name="Gujja S."/>
            <person name="Hansen M."/>
            <person name="Howarth C."/>
            <person name="Imamovic A."/>
            <person name="Ireland A."/>
            <person name="Larimer J."/>
            <person name="McCowan C."/>
            <person name="Murphy C."/>
            <person name="Pearson M."/>
            <person name="Poon T.W."/>
            <person name="Priest M."/>
            <person name="Roberts A."/>
            <person name="Saif S."/>
            <person name="Shea T."/>
            <person name="Sisk P."/>
            <person name="Sykes S."/>
            <person name="Wortman J."/>
            <person name="Nusbaum C."/>
            <person name="Birren B."/>
        </authorList>
    </citation>
    <scope>NUCLEOTIDE SEQUENCE [LARGE SCALE GENOMIC DNA]</scope>
    <source>
        <strain evidence="2">WRAIR2</strain>
    </source>
</reference>
<keyword evidence="2" id="KW-1185">Reference proteome</keyword>
<dbReference type="Proteomes" id="UP000075884">
    <property type="component" value="Unassembled WGS sequence"/>
</dbReference>